<dbReference type="InterPro" id="IPR016169">
    <property type="entry name" value="FAD-bd_PCMH_sub2"/>
</dbReference>
<dbReference type="Proteomes" id="UP001375240">
    <property type="component" value="Unassembled WGS sequence"/>
</dbReference>
<dbReference type="EMBL" id="JAVHNQ010000005">
    <property type="protein sequence ID" value="KAK6346619.1"/>
    <property type="molecule type" value="Genomic_DNA"/>
</dbReference>
<dbReference type="PROSITE" id="PS51387">
    <property type="entry name" value="FAD_PCMH"/>
    <property type="match status" value="1"/>
</dbReference>
<feature type="domain" description="FAD-binding PCMH-type" evidence="5">
    <location>
        <begin position="1"/>
        <end position="59"/>
    </location>
</feature>
<gene>
    <name evidence="6" type="ORF">TWF696_006739</name>
</gene>
<dbReference type="Gene3D" id="3.30.465.10">
    <property type="match status" value="1"/>
</dbReference>
<dbReference type="PANTHER" id="PTHR42973:SF7">
    <property type="entry name" value="FAD-BINDING PCMH-TYPE DOMAIN-CONTAINING PROTEIN"/>
    <property type="match status" value="1"/>
</dbReference>
<dbReference type="PANTHER" id="PTHR42973">
    <property type="entry name" value="BINDING OXIDOREDUCTASE, PUTATIVE (AFU_ORTHOLOGUE AFUA_1G17690)-RELATED"/>
    <property type="match status" value="1"/>
</dbReference>
<evidence type="ECO:0000256" key="2">
    <source>
        <dbReference type="ARBA" id="ARBA00022630"/>
    </source>
</evidence>
<evidence type="ECO:0000259" key="5">
    <source>
        <dbReference type="PROSITE" id="PS51387"/>
    </source>
</evidence>
<keyword evidence="4" id="KW-0560">Oxidoreductase</keyword>
<keyword evidence="3" id="KW-0274">FAD</keyword>
<keyword evidence="2" id="KW-0285">Flavoprotein</keyword>
<reference evidence="6 7" key="1">
    <citation type="submission" date="2019-10" db="EMBL/GenBank/DDBJ databases">
        <authorList>
            <person name="Palmer J.M."/>
        </authorList>
    </citation>
    <scope>NUCLEOTIDE SEQUENCE [LARGE SCALE GENOMIC DNA]</scope>
    <source>
        <strain evidence="6 7">TWF696</strain>
    </source>
</reference>
<comment type="similarity">
    <text evidence="1">Belongs to the oxygen-dependent FAD-linked oxidoreductase family.</text>
</comment>
<dbReference type="AlphaFoldDB" id="A0AAV9UTE1"/>
<sequence length="317" mass="35301">MGKYGYGIDNLISINLVDATGKLHQDVNETTDPELWWAIRGAGASFGIVTQATIKAYPQSNKGLSWISTMLFSNPSASKLKSILNAIGETDIDENMSLQFSFAFLPPDLLPTVIVVPWYYGPEGKAEKAWRRLLSPELEPTSIQSIVTTADKLNEGNDVLGEKGGRKPVVGLGLDRLDPDAFCEIWDLLVKFVAENPDAIKSGVFIERFYKAKALEVSDDVTVFPHANRGINYEAIVVPCYTDDSLDDKVQSFTTKVREIWIQKCNNTQKPRSYGASAGMNEPLESLFGDRERIQRLLDLKEKWDPVNNWGALLELP</sequence>
<dbReference type="GO" id="GO:0071949">
    <property type="term" value="F:FAD binding"/>
    <property type="evidence" value="ECO:0007669"/>
    <property type="project" value="InterPro"/>
</dbReference>
<dbReference type="InterPro" id="IPR050416">
    <property type="entry name" value="FAD-linked_Oxidoreductase"/>
</dbReference>
<organism evidence="6 7">
    <name type="scientific">Orbilia brochopaga</name>
    <dbReference type="NCBI Taxonomy" id="3140254"/>
    <lineage>
        <taxon>Eukaryota</taxon>
        <taxon>Fungi</taxon>
        <taxon>Dikarya</taxon>
        <taxon>Ascomycota</taxon>
        <taxon>Pezizomycotina</taxon>
        <taxon>Orbiliomycetes</taxon>
        <taxon>Orbiliales</taxon>
        <taxon>Orbiliaceae</taxon>
        <taxon>Orbilia</taxon>
    </lineage>
</organism>
<protein>
    <recommendedName>
        <fullName evidence="5">FAD-binding PCMH-type domain-containing protein</fullName>
    </recommendedName>
</protein>
<evidence type="ECO:0000256" key="1">
    <source>
        <dbReference type="ARBA" id="ARBA00005466"/>
    </source>
</evidence>
<accession>A0AAV9UTE1</accession>
<dbReference type="InterPro" id="IPR016166">
    <property type="entry name" value="FAD-bd_PCMH"/>
</dbReference>
<dbReference type="SUPFAM" id="SSF56176">
    <property type="entry name" value="FAD-binding/transporter-associated domain-like"/>
    <property type="match status" value="1"/>
</dbReference>
<dbReference type="GO" id="GO:0016491">
    <property type="term" value="F:oxidoreductase activity"/>
    <property type="evidence" value="ECO:0007669"/>
    <property type="project" value="UniProtKB-KW"/>
</dbReference>
<evidence type="ECO:0000256" key="3">
    <source>
        <dbReference type="ARBA" id="ARBA00022827"/>
    </source>
</evidence>
<name>A0AAV9UTE1_9PEZI</name>
<proteinExistence type="inferred from homology"/>
<evidence type="ECO:0000313" key="7">
    <source>
        <dbReference type="Proteomes" id="UP001375240"/>
    </source>
</evidence>
<dbReference type="InterPro" id="IPR036318">
    <property type="entry name" value="FAD-bd_PCMH-like_sf"/>
</dbReference>
<keyword evidence="7" id="KW-1185">Reference proteome</keyword>
<evidence type="ECO:0000256" key="4">
    <source>
        <dbReference type="ARBA" id="ARBA00023002"/>
    </source>
</evidence>
<dbReference type="Gene3D" id="3.40.462.20">
    <property type="match status" value="1"/>
</dbReference>
<comment type="caution">
    <text evidence="6">The sequence shown here is derived from an EMBL/GenBank/DDBJ whole genome shotgun (WGS) entry which is preliminary data.</text>
</comment>
<evidence type="ECO:0000313" key="6">
    <source>
        <dbReference type="EMBL" id="KAK6346619.1"/>
    </source>
</evidence>